<protein>
    <submittedName>
        <fullName evidence="2">Uncharacterized protein</fullName>
    </submittedName>
</protein>
<dbReference type="Proteomes" id="UP000569329">
    <property type="component" value="Unassembled WGS sequence"/>
</dbReference>
<feature type="compositionally biased region" description="Basic residues" evidence="1">
    <location>
        <begin position="66"/>
        <end position="89"/>
    </location>
</feature>
<evidence type="ECO:0000313" key="2">
    <source>
        <dbReference type="EMBL" id="MBA8826499.1"/>
    </source>
</evidence>
<dbReference type="AlphaFoldDB" id="A0A839E0Q8"/>
<keyword evidence="3" id="KW-1185">Reference proteome</keyword>
<reference evidence="2 3" key="1">
    <citation type="submission" date="2020-07" db="EMBL/GenBank/DDBJ databases">
        <title>Sequencing the genomes of 1000 actinobacteria strains.</title>
        <authorList>
            <person name="Klenk H.-P."/>
        </authorList>
    </citation>
    <scope>NUCLEOTIDE SEQUENCE [LARGE SCALE GENOMIC DNA]</scope>
    <source>
        <strain evidence="2 3">DSM 45975</strain>
    </source>
</reference>
<name>A0A839E0Q8_9PSEU</name>
<comment type="caution">
    <text evidence="2">The sequence shown here is derived from an EMBL/GenBank/DDBJ whole genome shotgun (WGS) entry which is preliminary data.</text>
</comment>
<evidence type="ECO:0000256" key="1">
    <source>
        <dbReference type="SAM" id="MobiDB-lite"/>
    </source>
</evidence>
<evidence type="ECO:0000313" key="3">
    <source>
        <dbReference type="Proteomes" id="UP000569329"/>
    </source>
</evidence>
<sequence>MTEQRAGSPGFASRPGGTSTSSTRAVSRPSPVPRKVSRCEPCCTTLTDWPRPPAAGSDNRTFRPWPTRHRPWSRRHPRKRGRGQARGRRAVASQAGRARRPLRQRCHNQHIAEAHALSDTHAPPASPHPDINASRLNIDIHRCAAPVENEDGTASADRAAQVTIADLRRPERVGHHHIDMARAWLVARQSRERPHRTRRRPQNLSPPHPQAPHRARDRTCSGPNRPTGHRRSRGIRALGEPPDATVKARWCGVRSDGPARLTDGGLFRSRTATRGPST</sequence>
<feature type="region of interest" description="Disordered" evidence="1">
    <location>
        <begin position="188"/>
        <end position="278"/>
    </location>
</feature>
<organism evidence="2 3">
    <name type="scientific">Halosaccharopolyspora lacisalsi</name>
    <dbReference type="NCBI Taxonomy" id="1000566"/>
    <lineage>
        <taxon>Bacteria</taxon>
        <taxon>Bacillati</taxon>
        <taxon>Actinomycetota</taxon>
        <taxon>Actinomycetes</taxon>
        <taxon>Pseudonocardiales</taxon>
        <taxon>Pseudonocardiaceae</taxon>
        <taxon>Halosaccharopolyspora</taxon>
    </lineage>
</organism>
<feature type="region of interest" description="Disordered" evidence="1">
    <location>
        <begin position="1"/>
        <end position="101"/>
    </location>
</feature>
<gene>
    <name evidence="2" type="ORF">FHX42_003875</name>
</gene>
<accession>A0A839E0Q8</accession>
<proteinExistence type="predicted"/>
<dbReference type="EMBL" id="JACGWZ010000005">
    <property type="protein sequence ID" value="MBA8826499.1"/>
    <property type="molecule type" value="Genomic_DNA"/>
</dbReference>